<accession>A0A6J4ISJ5</accession>
<feature type="non-terminal residue" evidence="2">
    <location>
        <position position="1"/>
    </location>
</feature>
<sequence>GRRRPVRGAPQRRGPVLALAGRPGGARRLAPGGQGGHPAGVLGLRGRGLDRHAAAQPARADGRRAQLL</sequence>
<protein>
    <submittedName>
        <fullName evidence="2">MbtH-like NRPS chaperone</fullName>
    </submittedName>
</protein>
<gene>
    <name evidence="2" type="ORF">AVDCRST_MAG41-2922</name>
</gene>
<dbReference type="AlphaFoldDB" id="A0A6J4ISJ5"/>
<organism evidence="2">
    <name type="scientific">uncultured Mycobacteriales bacterium</name>
    <dbReference type="NCBI Taxonomy" id="581187"/>
    <lineage>
        <taxon>Bacteria</taxon>
        <taxon>Bacillati</taxon>
        <taxon>Actinomycetota</taxon>
        <taxon>Actinomycetes</taxon>
        <taxon>Mycobacteriales</taxon>
        <taxon>environmental samples</taxon>
    </lineage>
</organism>
<name>A0A6J4ISJ5_9ACTN</name>
<evidence type="ECO:0000256" key="1">
    <source>
        <dbReference type="SAM" id="MobiDB-lite"/>
    </source>
</evidence>
<feature type="non-terminal residue" evidence="2">
    <location>
        <position position="68"/>
    </location>
</feature>
<proteinExistence type="predicted"/>
<reference evidence="2" key="1">
    <citation type="submission" date="2020-02" db="EMBL/GenBank/DDBJ databases">
        <authorList>
            <person name="Meier V. D."/>
        </authorList>
    </citation>
    <scope>NUCLEOTIDE SEQUENCE</scope>
    <source>
        <strain evidence="2">AVDCRST_MAG41</strain>
    </source>
</reference>
<dbReference type="EMBL" id="CADCTP010000212">
    <property type="protein sequence ID" value="CAA9258819.1"/>
    <property type="molecule type" value="Genomic_DNA"/>
</dbReference>
<evidence type="ECO:0000313" key="2">
    <source>
        <dbReference type="EMBL" id="CAA9258819.1"/>
    </source>
</evidence>
<feature type="compositionally biased region" description="Low complexity" evidence="1">
    <location>
        <begin position="7"/>
        <end position="31"/>
    </location>
</feature>
<feature type="region of interest" description="Disordered" evidence="1">
    <location>
        <begin position="1"/>
        <end position="68"/>
    </location>
</feature>
<feature type="compositionally biased region" description="Gly residues" evidence="1">
    <location>
        <begin position="32"/>
        <end position="46"/>
    </location>
</feature>